<feature type="compositionally biased region" description="Low complexity" evidence="3">
    <location>
        <begin position="213"/>
        <end position="223"/>
    </location>
</feature>
<feature type="compositionally biased region" description="Low complexity" evidence="3">
    <location>
        <begin position="18"/>
        <end position="34"/>
    </location>
</feature>
<dbReference type="STRING" id="4529.A0A0E0QXT2"/>
<organism evidence="5 6">
    <name type="scientific">Oryza rufipogon</name>
    <name type="common">Brownbeard rice</name>
    <name type="synonym">Asian wild rice</name>
    <dbReference type="NCBI Taxonomy" id="4529"/>
    <lineage>
        <taxon>Eukaryota</taxon>
        <taxon>Viridiplantae</taxon>
        <taxon>Streptophyta</taxon>
        <taxon>Embryophyta</taxon>
        <taxon>Tracheophyta</taxon>
        <taxon>Spermatophyta</taxon>
        <taxon>Magnoliopsida</taxon>
        <taxon>Liliopsida</taxon>
        <taxon>Poales</taxon>
        <taxon>Poaceae</taxon>
        <taxon>BOP clade</taxon>
        <taxon>Oryzoideae</taxon>
        <taxon>Oryzeae</taxon>
        <taxon>Oryzinae</taxon>
        <taxon>Oryza</taxon>
    </lineage>
</organism>
<evidence type="ECO:0000256" key="2">
    <source>
        <dbReference type="ARBA" id="ARBA00022840"/>
    </source>
</evidence>
<dbReference type="HOGENOM" id="CLU_089783_0_0_1"/>
<dbReference type="OMA" id="HCATWIS"/>
<name>A0A0E0QXT2_ORYRU</name>
<evidence type="ECO:0000256" key="4">
    <source>
        <dbReference type="SAM" id="SignalP"/>
    </source>
</evidence>
<evidence type="ECO:0008006" key="7">
    <source>
        <dbReference type="Google" id="ProtNLM"/>
    </source>
</evidence>
<feature type="region of interest" description="Disordered" evidence="3">
    <location>
        <begin position="175"/>
        <end position="270"/>
    </location>
</feature>
<dbReference type="InterPro" id="IPR011009">
    <property type="entry name" value="Kinase-like_dom_sf"/>
</dbReference>
<keyword evidence="4" id="KW-0732">Signal</keyword>
<proteinExistence type="predicted"/>
<sequence length="282" mass="30095">MPSAYCATWIGLWFSSLSTSSSSSSSSATSASGSNAKRRSRKEPNELIKKPPLPGPGSDQGKASMCGLYNSSRGRGSATQFQSSVFSMEEILHTTNNFSPALKIGQGDFGAVYRGVLPDGIFVVVKCAKLRAPGAFSPCFTTASKATLPLALTVSARIFEPLFSSRRPMPSGHCATWISGKALPSPKSSGRRGTNPPRFPYDGTGLEGPEGFAAAAASDCADSPPYRSGPHLRAAAARSRRPPLASAARHRPKGRRGEKERGEREEEGRRTDTWAPYFFLCE</sequence>
<protein>
    <recommendedName>
        <fullName evidence="7">Protein kinase domain-containing protein</fullName>
    </recommendedName>
</protein>
<feature type="compositionally biased region" description="Basic and acidic residues" evidence="3">
    <location>
        <begin position="255"/>
        <end position="270"/>
    </location>
</feature>
<reference evidence="5" key="2">
    <citation type="submission" date="2015-06" db="UniProtKB">
        <authorList>
            <consortium name="EnsemblPlants"/>
        </authorList>
    </citation>
    <scope>IDENTIFICATION</scope>
</reference>
<feature type="compositionally biased region" description="Low complexity" evidence="3">
    <location>
        <begin position="231"/>
        <end position="247"/>
    </location>
</feature>
<accession>A0A0E0QXT2</accession>
<keyword evidence="6" id="KW-1185">Reference proteome</keyword>
<evidence type="ECO:0000313" key="5">
    <source>
        <dbReference type="EnsemblPlants" id="ORUFI10G06830.1"/>
    </source>
</evidence>
<feature type="chain" id="PRO_5002372105" description="Protein kinase domain-containing protein" evidence="4">
    <location>
        <begin position="24"/>
        <end position="282"/>
    </location>
</feature>
<reference evidence="6" key="1">
    <citation type="submission" date="2013-06" db="EMBL/GenBank/DDBJ databases">
        <authorList>
            <person name="Zhao Q."/>
        </authorList>
    </citation>
    <scope>NUCLEOTIDE SEQUENCE</scope>
    <source>
        <strain evidence="6">cv. W1943</strain>
    </source>
</reference>
<dbReference type="PANTHER" id="PTHR47989">
    <property type="entry name" value="OS01G0750732 PROTEIN"/>
    <property type="match status" value="1"/>
</dbReference>
<dbReference type="Gramene" id="ORUFI10G06830.1">
    <property type="protein sequence ID" value="ORUFI10G06830.1"/>
    <property type="gene ID" value="ORUFI10G06830"/>
</dbReference>
<evidence type="ECO:0000256" key="1">
    <source>
        <dbReference type="ARBA" id="ARBA00022741"/>
    </source>
</evidence>
<evidence type="ECO:0000256" key="3">
    <source>
        <dbReference type="SAM" id="MobiDB-lite"/>
    </source>
</evidence>
<feature type="region of interest" description="Disordered" evidence="3">
    <location>
        <begin position="18"/>
        <end position="66"/>
    </location>
</feature>
<dbReference type="GO" id="GO:0005524">
    <property type="term" value="F:ATP binding"/>
    <property type="evidence" value="ECO:0007669"/>
    <property type="project" value="UniProtKB-KW"/>
</dbReference>
<dbReference type="PANTHER" id="PTHR47989:SF71">
    <property type="entry name" value="PROTEIN KINASE DOMAIN-CONTAINING PROTEIN"/>
    <property type="match status" value="1"/>
</dbReference>
<dbReference type="AlphaFoldDB" id="A0A0E0QXT2"/>
<keyword evidence="2" id="KW-0067">ATP-binding</keyword>
<keyword evidence="1" id="KW-0547">Nucleotide-binding</keyword>
<dbReference type="SUPFAM" id="SSF56112">
    <property type="entry name" value="Protein kinase-like (PK-like)"/>
    <property type="match status" value="1"/>
</dbReference>
<dbReference type="Gene3D" id="3.30.200.20">
    <property type="entry name" value="Phosphorylase Kinase, domain 1"/>
    <property type="match status" value="1"/>
</dbReference>
<evidence type="ECO:0000313" key="6">
    <source>
        <dbReference type="Proteomes" id="UP000008022"/>
    </source>
</evidence>
<dbReference type="Proteomes" id="UP000008022">
    <property type="component" value="Unassembled WGS sequence"/>
</dbReference>
<dbReference type="EnsemblPlants" id="ORUFI10G06830.1">
    <property type="protein sequence ID" value="ORUFI10G06830.1"/>
    <property type="gene ID" value="ORUFI10G06830"/>
</dbReference>
<feature type="signal peptide" evidence="4">
    <location>
        <begin position="1"/>
        <end position="23"/>
    </location>
</feature>